<sequence length="68" mass="7834">MRDSAVVSFRRSETTEKSDLKRFLDYARNDKGNITLSAVEMCYPETMLRQAQHDQPIFDVTLNLLPGI</sequence>
<reference evidence="1 2" key="1">
    <citation type="submission" date="2018-04" db="EMBL/GenBank/DDBJ databases">
        <title>Genomic Encyclopedia of Archaeal and Bacterial Type Strains, Phase II (KMG-II): from individual species to whole genera.</title>
        <authorList>
            <person name="Goeker M."/>
        </authorList>
    </citation>
    <scope>NUCLEOTIDE SEQUENCE [LARGE SCALE GENOMIC DNA]</scope>
    <source>
        <strain evidence="1 2">DSM 23082</strain>
    </source>
</reference>
<evidence type="ECO:0000313" key="2">
    <source>
        <dbReference type="Proteomes" id="UP000244174"/>
    </source>
</evidence>
<protein>
    <submittedName>
        <fullName evidence="1">Uncharacterized protein</fullName>
    </submittedName>
</protein>
<gene>
    <name evidence="1" type="ORF">C8P64_1296</name>
</gene>
<comment type="caution">
    <text evidence="1">The sequence shown here is derived from an EMBL/GenBank/DDBJ whole genome shotgun (WGS) entry which is preliminary data.</text>
</comment>
<dbReference type="EMBL" id="QBKQ01000001">
    <property type="protein sequence ID" value="PTX45302.1"/>
    <property type="molecule type" value="Genomic_DNA"/>
</dbReference>
<accession>A0A2T6AN99</accession>
<dbReference type="Proteomes" id="UP000244174">
    <property type="component" value="Unassembled WGS sequence"/>
</dbReference>
<keyword evidence="2" id="KW-1185">Reference proteome</keyword>
<dbReference type="AlphaFoldDB" id="A0A2T6AN99"/>
<evidence type="ECO:0000313" key="1">
    <source>
        <dbReference type="EMBL" id="PTX45302.1"/>
    </source>
</evidence>
<organism evidence="1 2">
    <name type="scientific">Christiangramia gaetbulicola</name>
    <dbReference type="NCBI Taxonomy" id="703340"/>
    <lineage>
        <taxon>Bacteria</taxon>
        <taxon>Pseudomonadati</taxon>
        <taxon>Bacteroidota</taxon>
        <taxon>Flavobacteriia</taxon>
        <taxon>Flavobacteriales</taxon>
        <taxon>Flavobacteriaceae</taxon>
        <taxon>Christiangramia</taxon>
    </lineage>
</organism>
<proteinExistence type="predicted"/>
<name>A0A2T6AN99_9FLAO</name>